<accession>A0A1Z5K2Q5</accession>
<name>A0A1Z5K2Q5_FISSO</name>
<protein>
    <recommendedName>
        <fullName evidence="4">HMG box domain-containing protein</fullName>
    </recommendedName>
</protein>
<dbReference type="InterPro" id="IPR036910">
    <property type="entry name" value="HMG_box_dom_sf"/>
</dbReference>
<keyword evidence="6" id="KW-1185">Reference proteome</keyword>
<dbReference type="Proteomes" id="UP000198406">
    <property type="component" value="Unassembled WGS sequence"/>
</dbReference>
<feature type="region of interest" description="Disordered" evidence="3">
    <location>
        <begin position="259"/>
        <end position="288"/>
    </location>
</feature>
<feature type="domain" description="HMG box" evidence="4">
    <location>
        <begin position="1"/>
        <end position="55"/>
    </location>
</feature>
<feature type="region of interest" description="Disordered" evidence="3">
    <location>
        <begin position="79"/>
        <end position="114"/>
    </location>
</feature>
<feature type="coiled-coil region" evidence="2">
    <location>
        <begin position="37"/>
        <end position="64"/>
    </location>
</feature>
<evidence type="ECO:0000259" key="4">
    <source>
        <dbReference type="PROSITE" id="PS50118"/>
    </source>
</evidence>
<dbReference type="InterPro" id="IPR009071">
    <property type="entry name" value="HMG_box_dom"/>
</dbReference>
<organism evidence="5 6">
    <name type="scientific">Fistulifera solaris</name>
    <name type="common">Oleaginous diatom</name>
    <dbReference type="NCBI Taxonomy" id="1519565"/>
    <lineage>
        <taxon>Eukaryota</taxon>
        <taxon>Sar</taxon>
        <taxon>Stramenopiles</taxon>
        <taxon>Ochrophyta</taxon>
        <taxon>Bacillariophyta</taxon>
        <taxon>Bacillariophyceae</taxon>
        <taxon>Bacillariophycidae</taxon>
        <taxon>Naviculales</taxon>
        <taxon>Naviculaceae</taxon>
        <taxon>Fistulifera</taxon>
    </lineage>
</organism>
<evidence type="ECO:0000313" key="6">
    <source>
        <dbReference type="Proteomes" id="UP000198406"/>
    </source>
</evidence>
<dbReference type="AlphaFoldDB" id="A0A1Z5K2Q5"/>
<dbReference type="Pfam" id="PF00505">
    <property type="entry name" value="HMG_box"/>
    <property type="match status" value="1"/>
</dbReference>
<evidence type="ECO:0000256" key="2">
    <source>
        <dbReference type="SAM" id="Coils"/>
    </source>
</evidence>
<gene>
    <name evidence="5" type="ORF">FisN_3Hu613</name>
</gene>
<feature type="compositionally biased region" description="Low complexity" evidence="3">
    <location>
        <begin position="259"/>
        <end position="272"/>
    </location>
</feature>
<comment type="caution">
    <text evidence="5">The sequence shown here is derived from an EMBL/GenBank/DDBJ whole genome shotgun (WGS) entry which is preliminary data.</text>
</comment>
<dbReference type="PROSITE" id="PS50118">
    <property type="entry name" value="HMG_BOX_2"/>
    <property type="match status" value="1"/>
</dbReference>
<proteinExistence type="predicted"/>
<sequence length="288" mass="32887">MESKAKTGSTFPPFAQMGKIIGQKWRELPAIEKEKFEKLAKEDMQRYRKAIEDYKNNLIQETEKSAETLGKDTVSSAWNYRSSSSEDDIEEDTKPEATDESHHAQPITNWPSDALLPTMQGTASSQAYYPLRNEVPNLTQIYSQTQMHNMLNEVLQVSHDANMLVYSQQRQQQQQLLSMLLPRVTLQQPQVNQQLQRNHQDLLLLQLTREHQQQAHPPLGLLHDGSPMTNQLLQAQQWQSAAQTPSPFPAELDMQLRASALLSQLSQQQQQQKENAETKAPPPPPFPK</sequence>
<keyword evidence="2" id="KW-0175">Coiled coil</keyword>
<dbReference type="OrthoDB" id="1919336at2759"/>
<dbReference type="GO" id="GO:0003677">
    <property type="term" value="F:DNA binding"/>
    <property type="evidence" value="ECO:0007669"/>
    <property type="project" value="UniProtKB-UniRule"/>
</dbReference>
<keyword evidence="1" id="KW-0238">DNA-binding</keyword>
<evidence type="ECO:0000313" key="5">
    <source>
        <dbReference type="EMBL" id="GAX20537.1"/>
    </source>
</evidence>
<evidence type="ECO:0000256" key="3">
    <source>
        <dbReference type="SAM" id="MobiDB-lite"/>
    </source>
</evidence>
<dbReference type="GO" id="GO:0005634">
    <property type="term" value="C:nucleus"/>
    <property type="evidence" value="ECO:0007669"/>
    <property type="project" value="UniProtKB-UniRule"/>
</dbReference>
<feature type="compositionally biased region" description="Basic and acidic residues" evidence="3">
    <location>
        <begin position="92"/>
        <end position="103"/>
    </location>
</feature>
<feature type="DNA-binding region" description="HMG box" evidence="1">
    <location>
        <begin position="1"/>
        <end position="55"/>
    </location>
</feature>
<dbReference type="EMBL" id="BDSP01000150">
    <property type="protein sequence ID" value="GAX20537.1"/>
    <property type="molecule type" value="Genomic_DNA"/>
</dbReference>
<dbReference type="Gene3D" id="1.10.30.10">
    <property type="entry name" value="High mobility group box domain"/>
    <property type="match status" value="1"/>
</dbReference>
<dbReference type="InParanoid" id="A0A1Z5K2Q5"/>
<dbReference type="SUPFAM" id="SSF47095">
    <property type="entry name" value="HMG-box"/>
    <property type="match status" value="1"/>
</dbReference>
<keyword evidence="1" id="KW-0539">Nucleus</keyword>
<reference evidence="5 6" key="1">
    <citation type="journal article" date="2015" name="Plant Cell">
        <title>Oil accumulation by the oleaginous diatom Fistulifera solaris as revealed by the genome and transcriptome.</title>
        <authorList>
            <person name="Tanaka T."/>
            <person name="Maeda Y."/>
            <person name="Veluchamy A."/>
            <person name="Tanaka M."/>
            <person name="Abida H."/>
            <person name="Marechal E."/>
            <person name="Bowler C."/>
            <person name="Muto M."/>
            <person name="Sunaga Y."/>
            <person name="Tanaka M."/>
            <person name="Yoshino T."/>
            <person name="Taniguchi T."/>
            <person name="Fukuda Y."/>
            <person name="Nemoto M."/>
            <person name="Matsumoto M."/>
            <person name="Wong P.S."/>
            <person name="Aburatani S."/>
            <person name="Fujibuchi W."/>
        </authorList>
    </citation>
    <scope>NUCLEOTIDE SEQUENCE [LARGE SCALE GENOMIC DNA]</scope>
    <source>
        <strain evidence="5 6">JPCC DA0580</strain>
    </source>
</reference>
<evidence type="ECO:0000256" key="1">
    <source>
        <dbReference type="PROSITE-ProRule" id="PRU00267"/>
    </source>
</evidence>